<keyword evidence="2" id="KW-1185">Reference proteome</keyword>
<proteinExistence type="predicted"/>
<reference evidence="1 2" key="1">
    <citation type="submission" date="2020-08" db="EMBL/GenBank/DDBJ databases">
        <title>Genomic Encyclopedia of Type Strains, Phase IV (KMG-IV): sequencing the most valuable type-strain genomes for metagenomic binning, comparative biology and taxonomic classification.</title>
        <authorList>
            <person name="Goeker M."/>
        </authorList>
    </citation>
    <scope>NUCLEOTIDE SEQUENCE [LARGE SCALE GENOMIC DNA]</scope>
    <source>
        <strain evidence="1 2">DSM 15743</strain>
    </source>
</reference>
<dbReference type="AlphaFoldDB" id="A0A7W6N7P6"/>
<name>A0A7W6N7P6_9HYPH</name>
<dbReference type="EMBL" id="JACIDC010000004">
    <property type="protein sequence ID" value="MBB4039705.1"/>
    <property type="molecule type" value="Genomic_DNA"/>
</dbReference>
<dbReference type="RefSeq" id="WP_154664140.1">
    <property type="nucleotide sequence ID" value="NZ_JACIDC010000004.1"/>
</dbReference>
<gene>
    <name evidence="1" type="ORF">GGR34_001352</name>
</gene>
<dbReference type="Proteomes" id="UP000519439">
    <property type="component" value="Unassembled WGS sequence"/>
</dbReference>
<sequence>MHGNAVPCGKGAMRNEAILRQEIRDTLGFVRGLIHHYSGLYSSENLTRDVLEFCDVMTADGAPCPRLEEARRLVEERCSRLAQAADRFARRDPAQIAASRAQAVAAIDLLQDAVFEWRKARIPSPSSGHLLRRKSL</sequence>
<evidence type="ECO:0000313" key="1">
    <source>
        <dbReference type="EMBL" id="MBB4039705.1"/>
    </source>
</evidence>
<accession>A0A7W6N7P6</accession>
<comment type="caution">
    <text evidence="1">The sequence shown here is derived from an EMBL/GenBank/DDBJ whole genome shotgun (WGS) entry which is preliminary data.</text>
</comment>
<protein>
    <submittedName>
        <fullName evidence="1">Uncharacterized protein</fullName>
    </submittedName>
</protein>
<evidence type="ECO:0000313" key="2">
    <source>
        <dbReference type="Proteomes" id="UP000519439"/>
    </source>
</evidence>
<organism evidence="1 2">
    <name type="scientific">Microvirga flocculans</name>
    <dbReference type="NCBI Taxonomy" id="217168"/>
    <lineage>
        <taxon>Bacteria</taxon>
        <taxon>Pseudomonadati</taxon>
        <taxon>Pseudomonadota</taxon>
        <taxon>Alphaproteobacteria</taxon>
        <taxon>Hyphomicrobiales</taxon>
        <taxon>Methylobacteriaceae</taxon>
        <taxon>Microvirga</taxon>
    </lineage>
</organism>